<keyword evidence="7" id="KW-1185">Reference proteome</keyword>
<name>A0A2K8QQP0_9GAMM</name>
<evidence type="ECO:0000256" key="3">
    <source>
        <dbReference type="SAM" id="SignalP"/>
    </source>
</evidence>
<organism evidence="6 7">
    <name type="scientific">Dickeya fangzhongdai</name>
    <dbReference type="NCBI Taxonomy" id="1778540"/>
    <lineage>
        <taxon>Bacteria</taxon>
        <taxon>Pseudomonadati</taxon>
        <taxon>Pseudomonadota</taxon>
        <taxon>Gammaproteobacteria</taxon>
        <taxon>Enterobacterales</taxon>
        <taxon>Pectobacteriaceae</taxon>
        <taxon>Dickeya</taxon>
    </lineage>
</organism>
<dbReference type="PANTHER" id="PTHR35936">
    <property type="entry name" value="MEMBRANE-BOUND LYTIC MUREIN TRANSGLYCOSYLASE F"/>
    <property type="match status" value="1"/>
</dbReference>
<evidence type="ECO:0000256" key="2">
    <source>
        <dbReference type="ARBA" id="ARBA00022729"/>
    </source>
</evidence>
<dbReference type="Proteomes" id="UP000231901">
    <property type="component" value="Chromosome"/>
</dbReference>
<dbReference type="SMART" id="SM00079">
    <property type="entry name" value="PBPe"/>
    <property type="match status" value="1"/>
</dbReference>
<evidence type="ECO:0000313" key="7">
    <source>
        <dbReference type="Proteomes" id="UP000231901"/>
    </source>
</evidence>
<feature type="chain" id="PRO_5014726632" evidence="3">
    <location>
        <begin position="22"/>
        <end position="252"/>
    </location>
</feature>
<dbReference type="PANTHER" id="PTHR35936:SF36">
    <property type="entry name" value="ABC TRANSPORTER ARGININE-BINDING PROTEIN 1"/>
    <property type="match status" value="1"/>
</dbReference>
<dbReference type="GO" id="GO:0015276">
    <property type="term" value="F:ligand-gated monoatomic ion channel activity"/>
    <property type="evidence" value="ECO:0007669"/>
    <property type="project" value="InterPro"/>
</dbReference>
<comment type="similarity">
    <text evidence="1">Belongs to the bacterial solute-binding protein 3 family.</text>
</comment>
<dbReference type="KEGG" id="dfn:CVE23_16135"/>
<dbReference type="GeneID" id="66565850"/>
<evidence type="ECO:0000259" key="5">
    <source>
        <dbReference type="SMART" id="SM00079"/>
    </source>
</evidence>
<dbReference type="Pfam" id="PF00497">
    <property type="entry name" value="SBP_bac_3"/>
    <property type="match status" value="1"/>
</dbReference>
<gene>
    <name evidence="6" type="ORF">CVE23_16135</name>
</gene>
<protein>
    <submittedName>
        <fullName evidence="6">Amino acid-binding protein</fullName>
    </submittedName>
</protein>
<accession>A0A2K8QQP0</accession>
<dbReference type="SUPFAM" id="SSF53850">
    <property type="entry name" value="Periplasmic binding protein-like II"/>
    <property type="match status" value="1"/>
</dbReference>
<keyword evidence="2 3" id="KW-0732">Signal</keyword>
<dbReference type="Gene3D" id="3.40.190.10">
    <property type="entry name" value="Periplasmic binding protein-like II"/>
    <property type="match status" value="2"/>
</dbReference>
<dbReference type="EMBL" id="CP025003">
    <property type="protein sequence ID" value="ATZ95375.1"/>
    <property type="molecule type" value="Genomic_DNA"/>
</dbReference>
<dbReference type="SMART" id="SM00062">
    <property type="entry name" value="PBPb"/>
    <property type="match status" value="1"/>
</dbReference>
<feature type="domain" description="Solute-binding protein family 3/N-terminal" evidence="4">
    <location>
        <begin position="29"/>
        <end position="252"/>
    </location>
</feature>
<dbReference type="AlphaFoldDB" id="A0A2K8QQP0"/>
<feature type="signal peptide" evidence="3">
    <location>
        <begin position="1"/>
        <end position="21"/>
    </location>
</feature>
<dbReference type="InterPro" id="IPR001320">
    <property type="entry name" value="Iontro_rcpt_C"/>
</dbReference>
<sequence>MLLKKFLLVMILGITSFTVVAANPVNGKTLNVAVSPASPPMLSKTTDGKLEGIDLEIFSSYCQERKCELKITEYSWDGMLGAVASGQADVAFSGISITDKRKKVMDFSSPYYVNSFNLVSLASRKIDLSDLNELKKYSIGFPRGMAYADLIKTTLEPKGYYSLSKVKLYPSYNETIADLKNGNVDLAFIEDPVYFNYKNKQKMPIESRYVFKGVDHLGFAFKKGSPVRDDFNAWLNEQGEEKISGIVDKWMK</sequence>
<evidence type="ECO:0000259" key="4">
    <source>
        <dbReference type="SMART" id="SM00062"/>
    </source>
</evidence>
<dbReference type="InterPro" id="IPR001638">
    <property type="entry name" value="Solute-binding_3/MltF_N"/>
</dbReference>
<dbReference type="GO" id="GO:0016020">
    <property type="term" value="C:membrane"/>
    <property type="evidence" value="ECO:0007669"/>
    <property type="project" value="InterPro"/>
</dbReference>
<evidence type="ECO:0000256" key="1">
    <source>
        <dbReference type="ARBA" id="ARBA00010333"/>
    </source>
</evidence>
<proteinExistence type="inferred from homology"/>
<reference evidence="7" key="1">
    <citation type="journal article" date="2018" name="Genome Announc.">
        <title>Complete genome sequence of a Dickeya fangzhongdai type strain causing bleeding canker of pear tree trunks.</title>
        <authorList>
            <person name="Zhao Y."/>
            <person name="Tian Y."/>
            <person name="Li X."/>
            <person name="Hu B."/>
        </authorList>
    </citation>
    <scope>NUCLEOTIDE SEQUENCE [LARGE SCALE GENOMIC DNA]</scope>
    <source>
        <strain evidence="7">DSM 101947</strain>
    </source>
</reference>
<dbReference type="RefSeq" id="WP_049854878.1">
    <property type="nucleotide sequence ID" value="NZ_BMJF01000006.1"/>
</dbReference>
<evidence type="ECO:0000313" key="6">
    <source>
        <dbReference type="EMBL" id="ATZ95375.1"/>
    </source>
</evidence>
<feature type="domain" description="Ionotropic glutamate receptor C-terminal" evidence="5">
    <location>
        <begin position="29"/>
        <end position="252"/>
    </location>
</feature>
<dbReference type="OrthoDB" id="9768183at2"/>